<organism evidence="1 2">
    <name type="scientific">Byssothecium circinans</name>
    <dbReference type="NCBI Taxonomy" id="147558"/>
    <lineage>
        <taxon>Eukaryota</taxon>
        <taxon>Fungi</taxon>
        <taxon>Dikarya</taxon>
        <taxon>Ascomycota</taxon>
        <taxon>Pezizomycotina</taxon>
        <taxon>Dothideomycetes</taxon>
        <taxon>Pleosporomycetidae</taxon>
        <taxon>Pleosporales</taxon>
        <taxon>Massarineae</taxon>
        <taxon>Massarinaceae</taxon>
        <taxon>Byssothecium</taxon>
    </lineage>
</organism>
<accession>A0A6A5UM08</accession>
<protein>
    <submittedName>
        <fullName evidence="1">Uncharacterized protein</fullName>
    </submittedName>
</protein>
<name>A0A6A5UM08_9PLEO</name>
<dbReference type="OrthoDB" id="3687678at2759"/>
<dbReference type="AlphaFoldDB" id="A0A6A5UM08"/>
<sequence length="260" mass="30189">MDASVLRGLLSSPLEIQCEILRLLADNLDAYSAVIQQPEIARVLQFNFKTQLRLLRKWHPGPHANELQSILVTVVLVRIQGTRSTKKLVKLLDASLQTAEMDFKPSEPNDAVEYIHQYNALHSSTKRIAASFAFTNLSRYASTPRDAKPPSGLDLPTTIEKHRIQRAIYRLHLYVAVCNLPKSKRKRNRQKRVKLLFTRGTSWEFDEIRSIAEWIISRFPRKNQMRCEHAYDRQFFEHIHMHFEQDTAPLVYNSAAKKQL</sequence>
<dbReference type="Proteomes" id="UP000800035">
    <property type="component" value="Unassembled WGS sequence"/>
</dbReference>
<reference evidence="1" key="1">
    <citation type="journal article" date="2020" name="Stud. Mycol.">
        <title>101 Dothideomycetes genomes: a test case for predicting lifestyles and emergence of pathogens.</title>
        <authorList>
            <person name="Haridas S."/>
            <person name="Albert R."/>
            <person name="Binder M."/>
            <person name="Bloem J."/>
            <person name="Labutti K."/>
            <person name="Salamov A."/>
            <person name="Andreopoulos B."/>
            <person name="Baker S."/>
            <person name="Barry K."/>
            <person name="Bills G."/>
            <person name="Bluhm B."/>
            <person name="Cannon C."/>
            <person name="Castanera R."/>
            <person name="Culley D."/>
            <person name="Daum C."/>
            <person name="Ezra D."/>
            <person name="Gonzalez J."/>
            <person name="Henrissat B."/>
            <person name="Kuo A."/>
            <person name="Liang C."/>
            <person name="Lipzen A."/>
            <person name="Lutzoni F."/>
            <person name="Magnuson J."/>
            <person name="Mondo S."/>
            <person name="Nolan M."/>
            <person name="Ohm R."/>
            <person name="Pangilinan J."/>
            <person name="Park H.-J."/>
            <person name="Ramirez L."/>
            <person name="Alfaro M."/>
            <person name="Sun H."/>
            <person name="Tritt A."/>
            <person name="Yoshinaga Y."/>
            <person name="Zwiers L.-H."/>
            <person name="Turgeon B."/>
            <person name="Goodwin S."/>
            <person name="Spatafora J."/>
            <person name="Crous P."/>
            <person name="Grigoriev I."/>
        </authorList>
    </citation>
    <scope>NUCLEOTIDE SEQUENCE</scope>
    <source>
        <strain evidence="1">CBS 675.92</strain>
    </source>
</reference>
<evidence type="ECO:0000313" key="1">
    <source>
        <dbReference type="EMBL" id="KAF1962107.1"/>
    </source>
</evidence>
<dbReference type="EMBL" id="ML976979">
    <property type="protein sequence ID" value="KAF1962107.1"/>
    <property type="molecule type" value="Genomic_DNA"/>
</dbReference>
<proteinExistence type="predicted"/>
<keyword evidence="2" id="KW-1185">Reference proteome</keyword>
<gene>
    <name evidence="1" type="ORF">CC80DRAFT_499537</name>
</gene>
<evidence type="ECO:0000313" key="2">
    <source>
        <dbReference type="Proteomes" id="UP000800035"/>
    </source>
</evidence>